<reference evidence="1" key="1">
    <citation type="submission" date="2020-05" db="UniProtKB">
        <authorList>
            <consortium name="EnsemblMetazoa"/>
        </authorList>
    </citation>
    <scope>IDENTIFICATION</scope>
    <source>
        <strain evidence="1">FUMOZ</strain>
    </source>
</reference>
<accession>A0A182RY90</accession>
<dbReference type="EnsemblMetazoa" id="AFUN011263-RA">
    <property type="protein sequence ID" value="AFUN011263-PA"/>
    <property type="gene ID" value="AFUN011263"/>
</dbReference>
<sequence length="217" mass="24829">MEDLITGVNSAGFRLRKWASNSSEVLASIPVELHNDSEVLNEALGLKWRPATDQLCFDVLCWGAEMPITNRILWESSKEEIRDVNASSKLRTLCPILQDGLLRVGGRLRNAPISFDRKHPIILPALHPLTLMIVRHYHNSLFHAGQQMMITMICERYWPLRIPTHFRGADRVLKELQQLFETQQLQYVVTSYCAPEGINFQFIPPRSPHFGGLWEAA</sequence>
<dbReference type="PANTHER" id="PTHR47331">
    <property type="entry name" value="PHD-TYPE DOMAIN-CONTAINING PROTEIN"/>
    <property type="match status" value="1"/>
</dbReference>
<dbReference type="VEuPathDB" id="VectorBase:AFUN2_001048"/>
<dbReference type="AlphaFoldDB" id="A0A182RY90"/>
<dbReference type="VEuPathDB" id="VectorBase:AFUN011263"/>
<proteinExistence type="predicted"/>
<name>A0A182RY90_ANOFN</name>
<evidence type="ECO:0000313" key="1">
    <source>
        <dbReference type="EnsemblMetazoa" id="AFUN011263-PA"/>
    </source>
</evidence>
<dbReference type="STRING" id="62324.A0A182RY90"/>
<protein>
    <recommendedName>
        <fullName evidence="2">Integrase zinc-binding domain-containing protein</fullName>
    </recommendedName>
</protein>
<evidence type="ECO:0008006" key="2">
    <source>
        <dbReference type="Google" id="ProtNLM"/>
    </source>
</evidence>
<dbReference type="PANTHER" id="PTHR47331:SF5">
    <property type="entry name" value="RIBONUCLEASE H"/>
    <property type="match status" value="1"/>
</dbReference>
<organism evidence="1">
    <name type="scientific">Anopheles funestus</name>
    <name type="common">African malaria mosquito</name>
    <dbReference type="NCBI Taxonomy" id="62324"/>
    <lineage>
        <taxon>Eukaryota</taxon>
        <taxon>Metazoa</taxon>
        <taxon>Ecdysozoa</taxon>
        <taxon>Arthropoda</taxon>
        <taxon>Hexapoda</taxon>
        <taxon>Insecta</taxon>
        <taxon>Pterygota</taxon>
        <taxon>Neoptera</taxon>
        <taxon>Endopterygota</taxon>
        <taxon>Diptera</taxon>
        <taxon>Nematocera</taxon>
        <taxon>Culicoidea</taxon>
        <taxon>Culicidae</taxon>
        <taxon>Anophelinae</taxon>
        <taxon>Anopheles</taxon>
    </lineage>
</organism>